<dbReference type="GO" id="GO:0005634">
    <property type="term" value="C:nucleus"/>
    <property type="evidence" value="ECO:0007669"/>
    <property type="project" value="UniProtKB-SubCell"/>
</dbReference>
<sequence length="158" mass="17258">MASPLGSGTSSASTQHANSVSEGALPPAAEQRKRKRMLSNRESARRSRMRKRKQLGDLAAQALRLGEENLQILANLKVVGRRRLAVQSENAVLRARLVELSRRLQSLEEILQPAVGDGSRFLCEGPAAAVDGGRFMNQWGFSSFGRQAVVAATDVFHY</sequence>
<dbReference type="InterPro" id="IPR004827">
    <property type="entry name" value="bZIP"/>
</dbReference>
<dbReference type="PROSITE" id="PS00036">
    <property type="entry name" value="BZIP_BASIC"/>
    <property type="match status" value="1"/>
</dbReference>
<evidence type="ECO:0000256" key="6">
    <source>
        <dbReference type="SAM" id="MobiDB-lite"/>
    </source>
</evidence>
<dbReference type="PROSITE" id="PS50217">
    <property type="entry name" value="BZIP"/>
    <property type="match status" value="1"/>
</dbReference>
<dbReference type="InterPro" id="IPR045314">
    <property type="entry name" value="bZIP_plant_GBF1"/>
</dbReference>
<keyword evidence="3" id="KW-0238">DNA-binding</keyword>
<gene>
    <name evidence="8" type="ORF">SI8410_06008204</name>
</gene>
<organism evidence="8 9">
    <name type="scientific">Spirodela intermedia</name>
    <name type="common">Intermediate duckweed</name>
    <dbReference type="NCBI Taxonomy" id="51605"/>
    <lineage>
        <taxon>Eukaryota</taxon>
        <taxon>Viridiplantae</taxon>
        <taxon>Streptophyta</taxon>
        <taxon>Embryophyta</taxon>
        <taxon>Tracheophyta</taxon>
        <taxon>Spermatophyta</taxon>
        <taxon>Magnoliopsida</taxon>
        <taxon>Liliopsida</taxon>
        <taxon>Araceae</taxon>
        <taxon>Lemnoideae</taxon>
        <taxon>Spirodela</taxon>
    </lineage>
</organism>
<dbReference type="EMBL" id="LR746269">
    <property type="protein sequence ID" value="CAA7397539.1"/>
    <property type="molecule type" value="Genomic_DNA"/>
</dbReference>
<keyword evidence="9" id="KW-1185">Reference proteome</keyword>
<keyword evidence="5" id="KW-0539">Nucleus</keyword>
<evidence type="ECO:0000313" key="8">
    <source>
        <dbReference type="EMBL" id="CAA7397539.1"/>
    </source>
</evidence>
<dbReference type="Pfam" id="PF00170">
    <property type="entry name" value="bZIP_1"/>
    <property type="match status" value="1"/>
</dbReference>
<dbReference type="SMART" id="SM00338">
    <property type="entry name" value="BRLZ"/>
    <property type="match status" value="1"/>
</dbReference>
<dbReference type="CDD" id="cd14702">
    <property type="entry name" value="bZIP_plant_GBF1"/>
    <property type="match status" value="1"/>
</dbReference>
<feature type="compositionally biased region" description="Polar residues" evidence="6">
    <location>
        <begin position="1"/>
        <end position="21"/>
    </location>
</feature>
<dbReference type="SUPFAM" id="SSF57959">
    <property type="entry name" value="Leucine zipper domain"/>
    <property type="match status" value="1"/>
</dbReference>
<dbReference type="OrthoDB" id="551672at2759"/>
<dbReference type="PANTHER" id="PTHR45764">
    <property type="entry name" value="BZIP TRANSCRIPTION FACTOR 44"/>
    <property type="match status" value="1"/>
</dbReference>
<evidence type="ECO:0000256" key="3">
    <source>
        <dbReference type="ARBA" id="ARBA00023125"/>
    </source>
</evidence>
<dbReference type="InterPro" id="IPR046347">
    <property type="entry name" value="bZIP_sf"/>
</dbReference>
<reference evidence="8" key="1">
    <citation type="submission" date="2020-02" db="EMBL/GenBank/DDBJ databases">
        <authorList>
            <person name="Scholz U."/>
            <person name="Mascher M."/>
            <person name="Fiebig A."/>
        </authorList>
    </citation>
    <scope>NUCLEOTIDE SEQUENCE</scope>
</reference>
<dbReference type="GO" id="GO:0000976">
    <property type="term" value="F:transcription cis-regulatory region binding"/>
    <property type="evidence" value="ECO:0007669"/>
    <property type="project" value="TreeGrafter"/>
</dbReference>
<dbReference type="FunFam" id="1.20.5.170:FF:000020">
    <property type="entry name" value="BZIP transcription factor"/>
    <property type="match status" value="1"/>
</dbReference>
<evidence type="ECO:0000259" key="7">
    <source>
        <dbReference type="PROSITE" id="PS50217"/>
    </source>
</evidence>
<feature type="region of interest" description="Disordered" evidence="6">
    <location>
        <begin position="1"/>
        <end position="53"/>
    </location>
</feature>
<dbReference type="PANTHER" id="PTHR45764:SF38">
    <property type="entry name" value="BZIP TRANSCRIPTION FACTOR 44"/>
    <property type="match status" value="1"/>
</dbReference>
<keyword evidence="4" id="KW-0804">Transcription</keyword>
<proteinExistence type="predicted"/>
<dbReference type="AlphaFoldDB" id="A0A7I8KIC0"/>
<keyword evidence="2" id="KW-0805">Transcription regulation</keyword>
<evidence type="ECO:0000313" key="9">
    <source>
        <dbReference type="Proteomes" id="UP000663760"/>
    </source>
</evidence>
<evidence type="ECO:0000256" key="5">
    <source>
        <dbReference type="ARBA" id="ARBA00023242"/>
    </source>
</evidence>
<evidence type="ECO:0000256" key="1">
    <source>
        <dbReference type="ARBA" id="ARBA00004123"/>
    </source>
</evidence>
<dbReference type="GO" id="GO:0045893">
    <property type="term" value="P:positive regulation of DNA-templated transcription"/>
    <property type="evidence" value="ECO:0007669"/>
    <property type="project" value="TreeGrafter"/>
</dbReference>
<evidence type="ECO:0000256" key="2">
    <source>
        <dbReference type="ARBA" id="ARBA00023015"/>
    </source>
</evidence>
<feature type="domain" description="BZIP" evidence="7">
    <location>
        <begin position="30"/>
        <end position="93"/>
    </location>
</feature>
<dbReference type="GO" id="GO:0003700">
    <property type="term" value="F:DNA-binding transcription factor activity"/>
    <property type="evidence" value="ECO:0007669"/>
    <property type="project" value="InterPro"/>
</dbReference>
<protein>
    <recommendedName>
        <fullName evidence="7">BZIP domain-containing protein</fullName>
    </recommendedName>
</protein>
<name>A0A7I8KIC0_SPIIN</name>
<dbReference type="Proteomes" id="UP000663760">
    <property type="component" value="Chromosome 6"/>
</dbReference>
<dbReference type="GO" id="GO:0046982">
    <property type="term" value="F:protein heterodimerization activity"/>
    <property type="evidence" value="ECO:0007669"/>
    <property type="project" value="UniProtKB-ARBA"/>
</dbReference>
<dbReference type="Gene3D" id="1.20.5.170">
    <property type="match status" value="1"/>
</dbReference>
<accession>A0A7I8KIC0</accession>
<comment type="subcellular location">
    <subcellularLocation>
        <location evidence="1">Nucleus</location>
    </subcellularLocation>
</comment>
<evidence type="ECO:0000256" key="4">
    <source>
        <dbReference type="ARBA" id="ARBA00023163"/>
    </source>
</evidence>